<organism evidence="3">
    <name type="scientific">Solibacter usitatus (strain Ellin6076)</name>
    <dbReference type="NCBI Taxonomy" id="234267"/>
    <lineage>
        <taxon>Bacteria</taxon>
        <taxon>Pseudomonadati</taxon>
        <taxon>Acidobacteriota</taxon>
        <taxon>Terriglobia</taxon>
        <taxon>Bryobacterales</taxon>
        <taxon>Solibacteraceae</taxon>
        <taxon>Candidatus Solibacter</taxon>
    </lineage>
</organism>
<evidence type="ECO:0000256" key="1">
    <source>
        <dbReference type="SAM" id="Coils"/>
    </source>
</evidence>
<dbReference type="OrthoDB" id="8936324at2"/>
<dbReference type="GO" id="GO:0032259">
    <property type="term" value="P:methylation"/>
    <property type="evidence" value="ECO:0007669"/>
    <property type="project" value="UniProtKB-KW"/>
</dbReference>
<dbReference type="PANTHER" id="PTHR43464">
    <property type="entry name" value="METHYLTRANSFERASE"/>
    <property type="match status" value="1"/>
</dbReference>
<dbReference type="SUPFAM" id="SSF53335">
    <property type="entry name" value="S-adenosyl-L-methionine-dependent methyltransferases"/>
    <property type="match status" value="1"/>
</dbReference>
<proteinExistence type="predicted"/>
<dbReference type="PANTHER" id="PTHR43464:SF83">
    <property type="entry name" value="MALONYL-[ACYL-CARRIER PROTEIN] O-METHYLTRANSFERASE"/>
    <property type="match status" value="1"/>
</dbReference>
<dbReference type="eggNOG" id="COG2227">
    <property type="taxonomic scope" value="Bacteria"/>
</dbReference>
<name>Q01PS6_SOLUE</name>
<gene>
    <name evidence="3" type="ordered locus">Acid_7436</name>
</gene>
<dbReference type="GO" id="GO:0008757">
    <property type="term" value="F:S-adenosylmethionine-dependent methyltransferase activity"/>
    <property type="evidence" value="ECO:0007669"/>
    <property type="project" value="InterPro"/>
</dbReference>
<reference evidence="3" key="1">
    <citation type="submission" date="2006-10" db="EMBL/GenBank/DDBJ databases">
        <title>Complete sequence of Solibacter usitatus Ellin6076.</title>
        <authorList>
            <consortium name="US DOE Joint Genome Institute"/>
            <person name="Copeland A."/>
            <person name="Lucas S."/>
            <person name="Lapidus A."/>
            <person name="Barry K."/>
            <person name="Detter J.C."/>
            <person name="Glavina del Rio T."/>
            <person name="Hammon N."/>
            <person name="Israni S."/>
            <person name="Dalin E."/>
            <person name="Tice H."/>
            <person name="Pitluck S."/>
            <person name="Thompson L.S."/>
            <person name="Brettin T."/>
            <person name="Bruce D."/>
            <person name="Han C."/>
            <person name="Tapia R."/>
            <person name="Gilna P."/>
            <person name="Schmutz J."/>
            <person name="Larimer F."/>
            <person name="Land M."/>
            <person name="Hauser L."/>
            <person name="Kyrpides N."/>
            <person name="Mikhailova N."/>
            <person name="Janssen P.H."/>
            <person name="Kuske C.R."/>
            <person name="Richardson P."/>
        </authorList>
    </citation>
    <scope>NUCLEOTIDE SEQUENCE</scope>
    <source>
        <strain evidence="3">Ellin6076</strain>
    </source>
</reference>
<dbReference type="InterPro" id="IPR013216">
    <property type="entry name" value="Methyltransf_11"/>
</dbReference>
<protein>
    <submittedName>
        <fullName evidence="3">Methyltransferase type 11</fullName>
    </submittedName>
</protein>
<sequence length="420" mass="47968">MAEFTGERLIPGEVDIDLLNEHMARYNFAARLTRGKRVLDAGCGAGYGSAELAHSAEHVTGIDIAAEAVEFARAHYERPNLTFEQASCTELPFGDGCFDLVVAFEVIEHLEDWKGFLREVRRVLAPAGQLIVSTPNKLYYTESRGAQGANPFHVHEFDFDEFARELKEVFPHVSMFLENHVEGVTFQPHERGYTVEARVDAAEPVPDESHFFVAVCAHRPQIGNPTFIYVPRTANVLRERERHIAKLEGELATKDQWLDKAQQDLAEFDREHQKLLAMFREQKEELERSNRWADELNAELAARRTRITELQEELARDQANTRTVAANYNAKIAALEQEGREKAQWAIDTETRLTAEIQKIAEVLSKRVTAHETTEAELLERTAWAQRLDRERRELEEQLTMVRASRWIKLGRRVGLGPAL</sequence>
<dbReference type="InterPro" id="IPR029063">
    <property type="entry name" value="SAM-dependent_MTases_sf"/>
</dbReference>
<accession>Q01PS6</accession>
<dbReference type="AlphaFoldDB" id="Q01PS6"/>
<dbReference type="eggNOG" id="COG3206">
    <property type="taxonomic scope" value="Bacteria"/>
</dbReference>
<dbReference type="InParanoid" id="Q01PS6"/>
<dbReference type="CDD" id="cd02440">
    <property type="entry name" value="AdoMet_MTases"/>
    <property type="match status" value="1"/>
</dbReference>
<keyword evidence="1" id="KW-0175">Coiled coil</keyword>
<evidence type="ECO:0000259" key="2">
    <source>
        <dbReference type="Pfam" id="PF08241"/>
    </source>
</evidence>
<dbReference type="EMBL" id="CP000473">
    <property type="protein sequence ID" value="ABJ88344.1"/>
    <property type="molecule type" value="Genomic_DNA"/>
</dbReference>
<feature type="domain" description="Methyltransferase type 11" evidence="2">
    <location>
        <begin position="39"/>
        <end position="132"/>
    </location>
</feature>
<evidence type="ECO:0000313" key="3">
    <source>
        <dbReference type="EMBL" id="ABJ88344.1"/>
    </source>
</evidence>
<keyword evidence="3" id="KW-0489">Methyltransferase</keyword>
<dbReference type="Gene3D" id="3.40.50.150">
    <property type="entry name" value="Vaccinia Virus protein VP39"/>
    <property type="match status" value="1"/>
</dbReference>
<dbReference type="HOGENOM" id="CLU_653633_0_0_0"/>
<feature type="coiled-coil region" evidence="1">
    <location>
        <begin position="258"/>
        <end position="338"/>
    </location>
</feature>
<dbReference type="Pfam" id="PF08241">
    <property type="entry name" value="Methyltransf_11"/>
    <property type="match status" value="1"/>
</dbReference>
<keyword evidence="3" id="KW-0808">Transferase</keyword>
<dbReference type="KEGG" id="sus:Acid_7436"/>
<dbReference type="STRING" id="234267.Acid_7436"/>